<gene>
    <name evidence="1" type="ORF">H1164_04010</name>
</gene>
<accession>A0A7W1X8J6</accession>
<dbReference type="Proteomes" id="UP000530514">
    <property type="component" value="Unassembled WGS sequence"/>
</dbReference>
<dbReference type="RefSeq" id="WP_033099453.1">
    <property type="nucleotide sequence ID" value="NZ_JACEIP010000004.1"/>
</dbReference>
<dbReference type="OrthoDB" id="244835at2"/>
<keyword evidence="2" id="KW-1185">Reference proteome</keyword>
<evidence type="ECO:0000313" key="2">
    <source>
        <dbReference type="Proteomes" id="UP000530514"/>
    </source>
</evidence>
<sequence>MWDHLPDPLPFFYDLECPECKKRFRLTEKDPILMELICPNCGHQCPINDFVTQDAILYELTLARKKLEKAFFQAQRTGMKKDGKNQEG</sequence>
<dbReference type="EMBL" id="JACEIP010000004">
    <property type="protein sequence ID" value="MBA4542065.1"/>
    <property type="molecule type" value="Genomic_DNA"/>
</dbReference>
<organism evidence="1 2">
    <name type="scientific">Thermoactinomyces daqus</name>
    <dbReference type="NCBI Taxonomy" id="1329516"/>
    <lineage>
        <taxon>Bacteria</taxon>
        <taxon>Bacillati</taxon>
        <taxon>Bacillota</taxon>
        <taxon>Bacilli</taxon>
        <taxon>Bacillales</taxon>
        <taxon>Thermoactinomycetaceae</taxon>
        <taxon>Thermoactinomyces</taxon>
    </lineage>
</organism>
<comment type="caution">
    <text evidence="1">The sequence shown here is derived from an EMBL/GenBank/DDBJ whole genome shotgun (WGS) entry which is preliminary data.</text>
</comment>
<evidence type="ECO:0000313" key="1">
    <source>
        <dbReference type="EMBL" id="MBA4542065.1"/>
    </source>
</evidence>
<proteinExistence type="predicted"/>
<dbReference type="AlphaFoldDB" id="A0A7W1X8J6"/>
<protein>
    <submittedName>
        <fullName evidence="1">Uncharacterized protein</fullName>
    </submittedName>
</protein>
<reference evidence="1 2" key="1">
    <citation type="submission" date="2020-07" db="EMBL/GenBank/DDBJ databases">
        <authorList>
            <person name="Feng H."/>
        </authorList>
    </citation>
    <scope>NUCLEOTIDE SEQUENCE [LARGE SCALE GENOMIC DNA]</scope>
    <source>
        <strain evidence="2">s-11</strain>
    </source>
</reference>
<name>A0A7W1X8J6_9BACL</name>